<dbReference type="PANTHER" id="PTHR33116">
    <property type="entry name" value="REVERSE TRANSCRIPTASE ZINC-BINDING DOMAIN-CONTAINING PROTEIN-RELATED-RELATED"/>
    <property type="match status" value="1"/>
</dbReference>
<dbReference type="Proteomes" id="UP001153076">
    <property type="component" value="Unassembled WGS sequence"/>
</dbReference>
<comment type="caution">
    <text evidence="2">The sequence shown here is derived from an EMBL/GenBank/DDBJ whole genome shotgun (WGS) entry which is preliminary data.</text>
</comment>
<organism evidence="2 3">
    <name type="scientific">Carnegiea gigantea</name>
    <dbReference type="NCBI Taxonomy" id="171969"/>
    <lineage>
        <taxon>Eukaryota</taxon>
        <taxon>Viridiplantae</taxon>
        <taxon>Streptophyta</taxon>
        <taxon>Embryophyta</taxon>
        <taxon>Tracheophyta</taxon>
        <taxon>Spermatophyta</taxon>
        <taxon>Magnoliopsida</taxon>
        <taxon>eudicotyledons</taxon>
        <taxon>Gunneridae</taxon>
        <taxon>Pentapetalae</taxon>
        <taxon>Caryophyllales</taxon>
        <taxon>Cactineae</taxon>
        <taxon>Cactaceae</taxon>
        <taxon>Cactoideae</taxon>
        <taxon>Echinocereeae</taxon>
        <taxon>Carnegiea</taxon>
    </lineage>
</organism>
<dbReference type="OrthoDB" id="1210636at2759"/>
<evidence type="ECO:0000313" key="2">
    <source>
        <dbReference type="EMBL" id="KAJ8425472.1"/>
    </source>
</evidence>
<dbReference type="InterPro" id="IPR026960">
    <property type="entry name" value="RVT-Znf"/>
</dbReference>
<protein>
    <recommendedName>
        <fullName evidence="1">Reverse transcriptase zinc-binding domain-containing protein</fullName>
    </recommendedName>
</protein>
<feature type="domain" description="Reverse transcriptase zinc-binding" evidence="1">
    <location>
        <begin position="43"/>
        <end position="118"/>
    </location>
</feature>
<sequence>MGDISKGEIGGSTPLRWIPASIGRNCKMLRIDLETTLKRSIELQRETEKPKWAKLVWSRTCIPRHSFTMWLFMHSRLPVLQRIGRYTAIPSTDYLMCQQGPETHEHLFFECAYAKNIWNQLCAEWNIILQLEGKEAFITSLLKMSKPRKMRSLLQASVSTVIYLIWLARNRKFFKNIIYPAQEILKETRRQLTQRVL</sequence>
<proteinExistence type="predicted"/>
<name>A0A9Q1GU29_9CARY</name>
<dbReference type="AlphaFoldDB" id="A0A9Q1GU29"/>
<keyword evidence="3" id="KW-1185">Reference proteome</keyword>
<gene>
    <name evidence="2" type="ORF">Cgig2_001061</name>
</gene>
<reference evidence="2" key="1">
    <citation type="submission" date="2022-04" db="EMBL/GenBank/DDBJ databases">
        <title>Carnegiea gigantea Genome sequencing and assembly v2.</title>
        <authorList>
            <person name="Copetti D."/>
            <person name="Sanderson M.J."/>
            <person name="Burquez A."/>
            <person name="Wojciechowski M.F."/>
        </authorList>
    </citation>
    <scope>NUCLEOTIDE SEQUENCE</scope>
    <source>
        <strain evidence="2">SGP5-SGP5p</strain>
        <tissue evidence="2">Aerial part</tissue>
    </source>
</reference>
<evidence type="ECO:0000259" key="1">
    <source>
        <dbReference type="Pfam" id="PF13966"/>
    </source>
</evidence>
<dbReference type="PANTHER" id="PTHR33116:SF84">
    <property type="entry name" value="RNA-DIRECTED DNA POLYMERASE"/>
    <property type="match status" value="1"/>
</dbReference>
<accession>A0A9Q1GU29</accession>
<dbReference type="EMBL" id="JAKOGI010001472">
    <property type="protein sequence ID" value="KAJ8425472.1"/>
    <property type="molecule type" value="Genomic_DNA"/>
</dbReference>
<evidence type="ECO:0000313" key="3">
    <source>
        <dbReference type="Proteomes" id="UP001153076"/>
    </source>
</evidence>
<dbReference type="Pfam" id="PF13966">
    <property type="entry name" value="zf-RVT"/>
    <property type="match status" value="1"/>
</dbReference>